<name>H1YBA4_9SPHI</name>
<dbReference type="Gene3D" id="6.10.140.1840">
    <property type="match status" value="1"/>
</dbReference>
<organism evidence="1 2">
    <name type="scientific">Mucilaginibacter paludis DSM 18603</name>
    <dbReference type="NCBI Taxonomy" id="714943"/>
    <lineage>
        <taxon>Bacteria</taxon>
        <taxon>Pseudomonadati</taxon>
        <taxon>Bacteroidota</taxon>
        <taxon>Sphingobacteriia</taxon>
        <taxon>Sphingobacteriales</taxon>
        <taxon>Sphingobacteriaceae</taxon>
        <taxon>Mucilaginibacter</taxon>
    </lineage>
</organism>
<keyword evidence="2" id="KW-1185">Reference proteome</keyword>
<reference evidence="1" key="1">
    <citation type="submission" date="2011-09" db="EMBL/GenBank/DDBJ databases">
        <title>The permanent draft genome of Mucilaginibacter paludis DSM 18603.</title>
        <authorList>
            <consortium name="US DOE Joint Genome Institute (JGI-PGF)"/>
            <person name="Lucas S."/>
            <person name="Han J."/>
            <person name="Lapidus A."/>
            <person name="Bruce D."/>
            <person name="Goodwin L."/>
            <person name="Pitluck S."/>
            <person name="Peters L."/>
            <person name="Kyrpides N."/>
            <person name="Mavromatis K."/>
            <person name="Ivanova N."/>
            <person name="Mikhailova N."/>
            <person name="Held B."/>
            <person name="Detter J.C."/>
            <person name="Tapia R."/>
            <person name="Han C."/>
            <person name="Land M."/>
            <person name="Hauser L."/>
            <person name="Markowitz V."/>
            <person name="Cheng J.-F."/>
            <person name="Hugenholtz P."/>
            <person name="Woyke T."/>
            <person name="Wu D."/>
            <person name="Tindall B."/>
            <person name="Brambilla E."/>
            <person name="Klenk H.-P."/>
            <person name="Eisen J.A."/>
        </authorList>
    </citation>
    <scope>NUCLEOTIDE SEQUENCE [LARGE SCALE GENOMIC DNA]</scope>
    <source>
        <strain evidence="1">DSM 18603</strain>
    </source>
</reference>
<evidence type="ECO:0000313" key="1">
    <source>
        <dbReference type="EMBL" id="EHQ30630.1"/>
    </source>
</evidence>
<accession>H1YBA4</accession>
<dbReference type="HOGENOM" id="CLU_2094108_0_0_10"/>
<dbReference type="OrthoDB" id="765826at2"/>
<dbReference type="EMBL" id="CM001403">
    <property type="protein sequence ID" value="EHQ30630.1"/>
    <property type="molecule type" value="Genomic_DNA"/>
</dbReference>
<dbReference type="Proteomes" id="UP000002774">
    <property type="component" value="Chromosome"/>
</dbReference>
<proteinExistence type="predicted"/>
<protein>
    <submittedName>
        <fullName evidence="1">Uncharacterized protein</fullName>
    </submittedName>
</protein>
<sequence length="116" mass="13476">MYYELPKKDKKIARQLMDKGLLIEFEQGLKEFDSILQAWKSGNTDTKEAYYKIFNAIAKFDKHIARRYDGIGGSRYFETVIAQLVDGLYDISEADGFSPEVKEDALRIVKLRKEPF</sequence>
<evidence type="ECO:0000313" key="2">
    <source>
        <dbReference type="Proteomes" id="UP000002774"/>
    </source>
</evidence>
<dbReference type="RefSeq" id="WP_008512513.1">
    <property type="nucleotide sequence ID" value="NZ_CM001403.1"/>
</dbReference>
<dbReference type="AlphaFoldDB" id="H1YBA4"/>
<gene>
    <name evidence="1" type="ORF">Mucpa_6579</name>
</gene>
<dbReference type="InterPro" id="IPR053747">
    <property type="entry name" value="Fluoresc_Recovery_Reg"/>
</dbReference>
<dbReference type="eggNOG" id="ENOG502ZVZZ">
    <property type="taxonomic scope" value="Bacteria"/>
</dbReference>